<dbReference type="Pfam" id="PF00271">
    <property type="entry name" value="Helicase_C"/>
    <property type="match status" value="1"/>
</dbReference>
<feature type="region of interest" description="Disordered" evidence="12">
    <location>
        <begin position="549"/>
        <end position="574"/>
    </location>
</feature>
<keyword evidence="5 11" id="KW-0347">Helicase</keyword>
<dbReference type="InterPro" id="IPR027417">
    <property type="entry name" value="P-loop_NTPase"/>
</dbReference>
<dbReference type="RefSeq" id="XP_018296798.1">
    <property type="nucleotide sequence ID" value="XM_018429391.1"/>
</dbReference>
<dbReference type="GO" id="GO:0016887">
    <property type="term" value="F:ATP hydrolysis activity"/>
    <property type="evidence" value="ECO:0007669"/>
    <property type="project" value="RHEA"/>
</dbReference>
<evidence type="ECO:0000259" key="13">
    <source>
        <dbReference type="PROSITE" id="PS51192"/>
    </source>
</evidence>
<feature type="domain" description="Helicase C-terminal" evidence="14">
    <location>
        <begin position="244"/>
        <end position="400"/>
    </location>
</feature>
<dbReference type="GO" id="GO:0000724">
    <property type="term" value="P:double-strand break repair via homologous recombination"/>
    <property type="evidence" value="ECO:0007669"/>
    <property type="project" value="TreeGrafter"/>
</dbReference>
<dbReference type="InterPro" id="IPR004589">
    <property type="entry name" value="DNA_helicase_ATP-dep_RecQ"/>
</dbReference>
<dbReference type="CDD" id="cd17920">
    <property type="entry name" value="DEXHc_RecQ"/>
    <property type="match status" value="1"/>
</dbReference>
<dbReference type="GO" id="GO:0005524">
    <property type="term" value="F:ATP binding"/>
    <property type="evidence" value="ECO:0007669"/>
    <property type="project" value="UniProtKB-KW"/>
</dbReference>
<dbReference type="GeneID" id="28990297"/>
<evidence type="ECO:0000256" key="10">
    <source>
        <dbReference type="ARBA" id="ARBA00034617"/>
    </source>
</evidence>
<evidence type="ECO:0000256" key="5">
    <source>
        <dbReference type="ARBA" id="ARBA00022806"/>
    </source>
</evidence>
<comment type="catalytic activity">
    <reaction evidence="11">
        <text>ATP + H2O = ADP + phosphate + H(+)</text>
        <dbReference type="Rhea" id="RHEA:13065"/>
        <dbReference type="ChEBI" id="CHEBI:15377"/>
        <dbReference type="ChEBI" id="CHEBI:15378"/>
        <dbReference type="ChEBI" id="CHEBI:30616"/>
        <dbReference type="ChEBI" id="CHEBI:43474"/>
        <dbReference type="ChEBI" id="CHEBI:456216"/>
    </reaction>
</comment>
<dbReference type="FunFam" id="3.40.50.300:FF:000340">
    <property type="entry name" value="Bloom syndrome, RecQ helicase"/>
    <property type="match status" value="1"/>
</dbReference>
<dbReference type="Pfam" id="PF16124">
    <property type="entry name" value="RecQ_Zn_bind"/>
    <property type="match status" value="1"/>
</dbReference>
<reference evidence="16" key="1">
    <citation type="submission" date="2015-06" db="EMBL/GenBank/DDBJ databases">
        <title>Expansion of signal transduction pathways in fungi by whole-genome duplication.</title>
        <authorList>
            <consortium name="DOE Joint Genome Institute"/>
            <person name="Corrochano L.M."/>
            <person name="Kuo A."/>
            <person name="Marcet-Houben M."/>
            <person name="Polaino S."/>
            <person name="Salamov A."/>
            <person name="Villalobos J.M."/>
            <person name="Alvarez M.I."/>
            <person name="Avalos J."/>
            <person name="Benito E.P."/>
            <person name="Benoit I."/>
            <person name="Burger G."/>
            <person name="Camino L.P."/>
            <person name="Canovas D."/>
            <person name="Cerda-Olmedo E."/>
            <person name="Cheng J.-F."/>
            <person name="Dominguez A."/>
            <person name="Elias M."/>
            <person name="Eslava A.P."/>
            <person name="Glaser F."/>
            <person name="Grimwood J."/>
            <person name="Gutierrez G."/>
            <person name="Heitman J."/>
            <person name="Henrissat B."/>
            <person name="Iturriaga E.A."/>
            <person name="Lang B.F."/>
            <person name="Lavin J.L."/>
            <person name="Lee S."/>
            <person name="Li W."/>
            <person name="Lindquist E."/>
            <person name="Lopez-Garcia S."/>
            <person name="Luque E.M."/>
            <person name="Marcos A.T."/>
            <person name="Martin J."/>
            <person name="McCluskey K."/>
            <person name="Medina H.R."/>
            <person name="Miralles-Duran A."/>
            <person name="Miyazaki A."/>
            <person name="Munoz-Torres E."/>
            <person name="Oguiza J.A."/>
            <person name="Ohm R."/>
            <person name="Olmedo M."/>
            <person name="Orejas M."/>
            <person name="Ortiz-Castellanos L."/>
            <person name="Pisabarro A.G."/>
            <person name="Rodriguez-Romero J."/>
            <person name="Ruiz-Herrera J."/>
            <person name="Ruiz-Vazquez R."/>
            <person name="Sanz C."/>
            <person name="Schackwitz W."/>
            <person name="Schmutz J."/>
            <person name="Shahriari M."/>
            <person name="Shelest E."/>
            <person name="Silva-Franco F."/>
            <person name="Soanes D."/>
            <person name="Syed K."/>
            <person name="Tagua V.G."/>
            <person name="Talbot N.J."/>
            <person name="Thon M."/>
            <person name="De vries R.P."/>
            <person name="Wiebenga A."/>
            <person name="Yadav J.S."/>
            <person name="Braun E.L."/>
            <person name="Baker S."/>
            <person name="Garre V."/>
            <person name="Horwitz B."/>
            <person name="Torres-Martinez S."/>
            <person name="Idnurm A."/>
            <person name="Herrera-Estrella A."/>
            <person name="Gabaldon T."/>
            <person name="Grigoriev I.V."/>
        </authorList>
    </citation>
    <scope>NUCLEOTIDE SEQUENCE [LARGE SCALE GENOMIC DNA]</scope>
    <source>
        <strain evidence="16">NRRL 1555(-)</strain>
    </source>
</reference>
<dbReference type="Pfam" id="PF09382">
    <property type="entry name" value="RQC"/>
    <property type="match status" value="1"/>
</dbReference>
<dbReference type="SMART" id="SM00487">
    <property type="entry name" value="DEXDc"/>
    <property type="match status" value="1"/>
</dbReference>
<dbReference type="InterPro" id="IPR018982">
    <property type="entry name" value="RQC_domain"/>
</dbReference>
<evidence type="ECO:0000259" key="14">
    <source>
        <dbReference type="PROSITE" id="PS51194"/>
    </source>
</evidence>
<keyword evidence="16" id="KW-1185">Reference proteome</keyword>
<feature type="domain" description="Helicase ATP-binding" evidence="13">
    <location>
        <begin position="39"/>
        <end position="218"/>
    </location>
</feature>
<dbReference type="EMBL" id="KV440973">
    <property type="protein sequence ID" value="OAD78758.1"/>
    <property type="molecule type" value="Genomic_DNA"/>
</dbReference>
<dbReference type="SMART" id="SM00956">
    <property type="entry name" value="RQC"/>
    <property type="match status" value="1"/>
</dbReference>
<dbReference type="GO" id="GO:0043138">
    <property type="term" value="F:3'-5' DNA helicase activity"/>
    <property type="evidence" value="ECO:0007669"/>
    <property type="project" value="UniProtKB-EC"/>
</dbReference>
<dbReference type="Pfam" id="PF00270">
    <property type="entry name" value="DEAD"/>
    <property type="match status" value="1"/>
</dbReference>
<evidence type="ECO:0000256" key="7">
    <source>
        <dbReference type="ARBA" id="ARBA00023125"/>
    </source>
</evidence>
<dbReference type="GO" id="GO:0006260">
    <property type="term" value="P:DNA replication"/>
    <property type="evidence" value="ECO:0007669"/>
    <property type="project" value="InterPro"/>
</dbReference>
<accession>A0A167PY74</accession>
<sequence length="632" mass="70370">MISSSSDESCPAPWLRDMRKALTQVFRLNSFRTHQQQIISSAIQGKDVFVLMPTGGGKSLCYQLPAILQNHAPGVSIVVSPLLSLMQDQVHDLVCVKGIAAALLNSQMGAAHRRWVYSELKKPSSLMCLLYVTPEMLEKSKELVEALSCLYDQDRLTRFVIDEAHCVSQWGHDFRPDYKLLGNVRNRFSGVPIMALTATATPTVEADVLRCLGMQECKVFRQSFNRKNLSLEVVTKTPRSMADDIYQFIDDGRRNHSGIIYCIGRQQCESLAEELREAFGLTAEHYHAKLTPDMRNNVQREWKEGRIRIIVATIAFGMGIDKPDVRYVIHASIPSSLEGYYQEIGRAGRDGQPAVCRLYYTYRDASVHRGQIDRGGGNSTQKERLNTNLNAMIAYCENVIDCRRFLVLKYFGETFDASGCNQTCDNCLGAMNQTNITKDMTSLAIETIRLVRSVQSAGVTLLQVLDMLRGSQSKRFVDNGFLEATSYGAGKHLSRPDAERFMKHLVIMGILVEKTEYNNMGFSSAYLKVGKKALDVEREALKVNLSFSSTNVTPSSSSSLRSAETSGEPKRRTKVVLPGFVTALSLTNKDQPNTRSTAKSGSTSNATGFTRPVVTPKKGKITNFISPLNTRN</sequence>
<keyword evidence="6 11" id="KW-0067">ATP-binding</keyword>
<keyword evidence="7" id="KW-0238">DNA-binding</keyword>
<evidence type="ECO:0000256" key="2">
    <source>
        <dbReference type="ARBA" id="ARBA00005446"/>
    </source>
</evidence>
<dbReference type="PROSITE" id="PS51192">
    <property type="entry name" value="HELICASE_ATP_BIND_1"/>
    <property type="match status" value="1"/>
</dbReference>
<dbReference type="PROSITE" id="PS51194">
    <property type="entry name" value="HELICASE_CTER"/>
    <property type="match status" value="1"/>
</dbReference>
<proteinExistence type="inferred from homology"/>
<dbReference type="AlphaFoldDB" id="A0A167PY74"/>
<dbReference type="GO" id="GO:0005694">
    <property type="term" value="C:chromosome"/>
    <property type="evidence" value="ECO:0007669"/>
    <property type="project" value="TreeGrafter"/>
</dbReference>
<dbReference type="NCBIfam" id="TIGR00614">
    <property type="entry name" value="recQ_fam"/>
    <property type="match status" value="1"/>
</dbReference>
<dbReference type="GO" id="GO:0005737">
    <property type="term" value="C:cytoplasm"/>
    <property type="evidence" value="ECO:0007669"/>
    <property type="project" value="TreeGrafter"/>
</dbReference>
<dbReference type="Proteomes" id="UP000077315">
    <property type="component" value="Unassembled WGS sequence"/>
</dbReference>
<keyword evidence="4 11" id="KW-0378">Hydrolase</keyword>
<dbReference type="InterPro" id="IPR036390">
    <property type="entry name" value="WH_DNA-bd_sf"/>
</dbReference>
<dbReference type="PANTHER" id="PTHR13710">
    <property type="entry name" value="DNA HELICASE RECQ FAMILY MEMBER"/>
    <property type="match status" value="1"/>
</dbReference>
<feature type="region of interest" description="Disordered" evidence="12">
    <location>
        <begin position="586"/>
        <end position="614"/>
    </location>
</feature>
<comment type="subcellular location">
    <subcellularLocation>
        <location evidence="1 11">Nucleus</location>
    </subcellularLocation>
</comment>
<feature type="compositionally biased region" description="Low complexity" evidence="12">
    <location>
        <begin position="549"/>
        <end position="566"/>
    </location>
</feature>
<dbReference type="InterPro" id="IPR014001">
    <property type="entry name" value="Helicase_ATP-bd"/>
</dbReference>
<evidence type="ECO:0000256" key="11">
    <source>
        <dbReference type="RuleBase" id="RU364117"/>
    </source>
</evidence>
<dbReference type="GO" id="GO:0003677">
    <property type="term" value="F:DNA binding"/>
    <property type="evidence" value="ECO:0007669"/>
    <property type="project" value="UniProtKB-KW"/>
</dbReference>
<evidence type="ECO:0000256" key="1">
    <source>
        <dbReference type="ARBA" id="ARBA00004123"/>
    </source>
</evidence>
<gene>
    <name evidence="15" type="ORF">PHYBLDRAFT_130908</name>
</gene>
<dbReference type="SMART" id="SM00490">
    <property type="entry name" value="HELICc"/>
    <property type="match status" value="1"/>
</dbReference>
<name>A0A167PY74_PHYB8</name>
<dbReference type="Gene3D" id="1.10.10.10">
    <property type="entry name" value="Winged helix-like DNA-binding domain superfamily/Winged helix DNA-binding domain"/>
    <property type="match status" value="1"/>
</dbReference>
<evidence type="ECO:0000256" key="4">
    <source>
        <dbReference type="ARBA" id="ARBA00022801"/>
    </source>
</evidence>
<dbReference type="GO" id="GO:0031573">
    <property type="term" value="P:mitotic intra-S DNA damage checkpoint signaling"/>
    <property type="evidence" value="ECO:0007669"/>
    <property type="project" value="UniProtKB-ARBA"/>
</dbReference>
<organism evidence="15 16">
    <name type="scientific">Phycomyces blakesleeanus (strain ATCC 8743b / DSM 1359 / FGSC 10004 / NBRC 33097 / NRRL 1555)</name>
    <dbReference type="NCBI Taxonomy" id="763407"/>
    <lineage>
        <taxon>Eukaryota</taxon>
        <taxon>Fungi</taxon>
        <taxon>Fungi incertae sedis</taxon>
        <taxon>Mucoromycota</taxon>
        <taxon>Mucoromycotina</taxon>
        <taxon>Mucoromycetes</taxon>
        <taxon>Mucorales</taxon>
        <taxon>Phycomycetaceae</taxon>
        <taxon>Phycomyces</taxon>
    </lineage>
</organism>
<dbReference type="GO" id="GO:0000729">
    <property type="term" value="P:DNA double-strand break processing"/>
    <property type="evidence" value="ECO:0007669"/>
    <property type="project" value="UniProtKB-ARBA"/>
</dbReference>
<dbReference type="GO" id="GO:0009378">
    <property type="term" value="F:four-way junction helicase activity"/>
    <property type="evidence" value="ECO:0007669"/>
    <property type="project" value="TreeGrafter"/>
</dbReference>
<dbReference type="EC" id="5.6.2.4" evidence="11"/>
<keyword evidence="8" id="KW-0413">Isomerase</keyword>
<dbReference type="Gene3D" id="3.40.50.300">
    <property type="entry name" value="P-loop containing nucleotide triphosphate hydrolases"/>
    <property type="match status" value="2"/>
</dbReference>
<dbReference type="SUPFAM" id="SSF52540">
    <property type="entry name" value="P-loop containing nucleoside triphosphate hydrolases"/>
    <property type="match status" value="2"/>
</dbReference>
<evidence type="ECO:0000256" key="8">
    <source>
        <dbReference type="ARBA" id="ARBA00023235"/>
    </source>
</evidence>
<dbReference type="InterPro" id="IPR036388">
    <property type="entry name" value="WH-like_DNA-bd_sf"/>
</dbReference>
<dbReference type="STRING" id="763407.A0A167PY74"/>
<comment type="catalytic activity">
    <reaction evidence="10 11">
        <text>Couples ATP hydrolysis with the unwinding of duplex DNA by translocating in the 3'-5' direction.</text>
        <dbReference type="EC" id="5.6.2.4"/>
    </reaction>
</comment>
<dbReference type="GO" id="GO:0005634">
    <property type="term" value="C:nucleus"/>
    <property type="evidence" value="ECO:0007669"/>
    <property type="project" value="UniProtKB-SubCell"/>
</dbReference>
<dbReference type="SUPFAM" id="SSF46785">
    <property type="entry name" value="Winged helix' DNA-binding domain"/>
    <property type="match status" value="1"/>
</dbReference>
<dbReference type="PANTHER" id="PTHR13710:SF153">
    <property type="entry name" value="RECQ-LIKE DNA HELICASE BLM"/>
    <property type="match status" value="1"/>
</dbReference>
<feature type="compositionally biased region" description="Polar residues" evidence="12">
    <location>
        <begin position="586"/>
        <end position="608"/>
    </location>
</feature>
<protein>
    <recommendedName>
        <fullName evidence="11">ATP-dependent DNA helicase</fullName>
        <ecNumber evidence="11">5.6.2.4</ecNumber>
    </recommendedName>
</protein>
<evidence type="ECO:0000256" key="12">
    <source>
        <dbReference type="SAM" id="MobiDB-lite"/>
    </source>
</evidence>
<evidence type="ECO:0000256" key="6">
    <source>
        <dbReference type="ARBA" id="ARBA00022840"/>
    </source>
</evidence>
<dbReference type="InterPro" id="IPR001650">
    <property type="entry name" value="Helicase_C-like"/>
</dbReference>
<comment type="similarity">
    <text evidence="2 11">Belongs to the helicase family. RecQ subfamily.</text>
</comment>
<dbReference type="VEuPathDB" id="FungiDB:PHYBLDRAFT_130908"/>
<keyword evidence="9 11" id="KW-0539">Nucleus</keyword>
<dbReference type="FunFam" id="3.40.50.300:FF:000296">
    <property type="entry name" value="ATP-dependent DNA helicase RecQ"/>
    <property type="match status" value="1"/>
</dbReference>
<dbReference type="InterPro" id="IPR032284">
    <property type="entry name" value="RecQ_Zn-bd"/>
</dbReference>
<evidence type="ECO:0000256" key="3">
    <source>
        <dbReference type="ARBA" id="ARBA00022741"/>
    </source>
</evidence>
<dbReference type="OrthoDB" id="10261556at2759"/>
<dbReference type="CDD" id="cd18794">
    <property type="entry name" value="SF2_C_RecQ"/>
    <property type="match status" value="1"/>
</dbReference>
<evidence type="ECO:0000313" key="16">
    <source>
        <dbReference type="Proteomes" id="UP000077315"/>
    </source>
</evidence>
<dbReference type="InterPro" id="IPR011545">
    <property type="entry name" value="DEAD/DEAH_box_helicase_dom"/>
</dbReference>
<evidence type="ECO:0000313" key="15">
    <source>
        <dbReference type="EMBL" id="OAD78758.1"/>
    </source>
</evidence>
<keyword evidence="3 11" id="KW-0547">Nucleotide-binding</keyword>
<dbReference type="InParanoid" id="A0A167PY74"/>
<evidence type="ECO:0000256" key="9">
    <source>
        <dbReference type="ARBA" id="ARBA00023242"/>
    </source>
</evidence>